<organism evidence="1 2">
    <name type="scientific">Lacticaseibacillus rhamnosus</name>
    <name type="common">Lactobacillus rhamnosus</name>
    <dbReference type="NCBI Taxonomy" id="47715"/>
    <lineage>
        <taxon>Bacteria</taxon>
        <taxon>Bacillati</taxon>
        <taxon>Bacillota</taxon>
        <taxon>Bacilli</taxon>
        <taxon>Lactobacillales</taxon>
        <taxon>Lactobacillaceae</taxon>
        <taxon>Lacticaseibacillus</taxon>
    </lineage>
</organism>
<evidence type="ECO:0000313" key="1">
    <source>
        <dbReference type="EMBL" id="NVO89266.1"/>
    </source>
</evidence>
<gene>
    <name evidence="1" type="ORF">HWN39_12360</name>
</gene>
<accession>A0A7Y7QHT6</accession>
<name>A0A7Y7QHT6_LACRH</name>
<sequence length="91" mass="10495">MKYYEFDTDHHDYYALIVAESPEEAKHIYQNEIDDALDELNPHEVSLDRAAEILLEADDLADFHDELVEKEKHVLKGEDAARAIVIDSNLL</sequence>
<dbReference type="RefSeq" id="WP_016378657.1">
    <property type="nucleotide sequence ID" value="NZ_JABXWP010000023.1"/>
</dbReference>
<comment type="caution">
    <text evidence="1">The sequence shown here is derived from an EMBL/GenBank/DDBJ whole genome shotgun (WGS) entry which is preliminary data.</text>
</comment>
<reference evidence="1 2" key="1">
    <citation type="submission" date="2020-06" db="EMBL/GenBank/DDBJ databases">
        <title>Lactobacillus rhamnosus QC,genome.</title>
        <authorList>
            <person name="Yi H."/>
            <person name="Jin M."/>
        </authorList>
    </citation>
    <scope>NUCLEOTIDE SEQUENCE [LARGE SCALE GENOMIC DNA]</scope>
    <source>
        <strain evidence="1 2">QC</strain>
    </source>
</reference>
<dbReference type="Proteomes" id="UP000542889">
    <property type="component" value="Unassembled WGS sequence"/>
</dbReference>
<dbReference type="AlphaFoldDB" id="A0A7Y7QHT6"/>
<dbReference type="EMBL" id="JABXWP010000023">
    <property type="protein sequence ID" value="NVO89266.1"/>
    <property type="molecule type" value="Genomic_DNA"/>
</dbReference>
<evidence type="ECO:0000313" key="2">
    <source>
        <dbReference type="Proteomes" id="UP000542889"/>
    </source>
</evidence>
<protein>
    <submittedName>
        <fullName evidence="1">Uncharacterized protein</fullName>
    </submittedName>
</protein>
<proteinExistence type="predicted"/>